<name>A0AA35LE68_9SAUR</name>
<feature type="region of interest" description="Disordered" evidence="2">
    <location>
        <begin position="68"/>
        <end position="88"/>
    </location>
</feature>
<feature type="region of interest" description="Disordered" evidence="2">
    <location>
        <begin position="1"/>
        <end position="37"/>
    </location>
</feature>
<dbReference type="Gene3D" id="3.30.450.40">
    <property type="match status" value="1"/>
</dbReference>
<keyword evidence="4" id="KW-1185">Reference proteome</keyword>
<dbReference type="PANTHER" id="PTHR46788:SF1">
    <property type="entry name" value="EF-HAND CALCIUM-BINDING DOMAIN-CONTAINING PROTEIN 5"/>
    <property type="match status" value="1"/>
</dbReference>
<evidence type="ECO:0000313" key="4">
    <source>
        <dbReference type="Proteomes" id="UP001178461"/>
    </source>
</evidence>
<proteinExistence type="predicted"/>
<feature type="compositionally biased region" description="Low complexity" evidence="2">
    <location>
        <begin position="490"/>
        <end position="502"/>
    </location>
</feature>
<feature type="compositionally biased region" description="Low complexity" evidence="2">
    <location>
        <begin position="557"/>
        <end position="587"/>
    </location>
</feature>
<dbReference type="EMBL" id="OX395141">
    <property type="protein sequence ID" value="CAI5794690.1"/>
    <property type="molecule type" value="Genomic_DNA"/>
</dbReference>
<dbReference type="PANTHER" id="PTHR46788">
    <property type="entry name" value="EF-HAND CALCIUM-BINDING DOMAIN-CONTAINING PROTEIN 5"/>
    <property type="match status" value="1"/>
</dbReference>
<feature type="compositionally biased region" description="Basic and acidic residues" evidence="2">
    <location>
        <begin position="1"/>
        <end position="12"/>
    </location>
</feature>
<evidence type="ECO:0008006" key="5">
    <source>
        <dbReference type="Google" id="ProtNLM"/>
    </source>
</evidence>
<organism evidence="3 4">
    <name type="scientific">Podarcis lilfordi</name>
    <name type="common">Lilford's wall lizard</name>
    <dbReference type="NCBI Taxonomy" id="74358"/>
    <lineage>
        <taxon>Eukaryota</taxon>
        <taxon>Metazoa</taxon>
        <taxon>Chordata</taxon>
        <taxon>Craniata</taxon>
        <taxon>Vertebrata</taxon>
        <taxon>Euteleostomi</taxon>
        <taxon>Lepidosauria</taxon>
        <taxon>Squamata</taxon>
        <taxon>Bifurcata</taxon>
        <taxon>Unidentata</taxon>
        <taxon>Episquamata</taxon>
        <taxon>Laterata</taxon>
        <taxon>Lacertibaenia</taxon>
        <taxon>Lacertidae</taxon>
        <taxon>Podarcis</taxon>
    </lineage>
</organism>
<dbReference type="InterPro" id="IPR029016">
    <property type="entry name" value="GAF-like_dom_sf"/>
</dbReference>
<feature type="coiled-coil region" evidence="1">
    <location>
        <begin position="188"/>
        <end position="218"/>
    </location>
</feature>
<gene>
    <name evidence="3" type="ORF">PODLI_1B003599</name>
</gene>
<accession>A0AA35LE68</accession>
<feature type="region of interest" description="Disordered" evidence="2">
    <location>
        <begin position="522"/>
        <end position="635"/>
    </location>
</feature>
<evidence type="ECO:0000313" key="3">
    <source>
        <dbReference type="EMBL" id="CAI5794690.1"/>
    </source>
</evidence>
<reference evidence="3" key="1">
    <citation type="submission" date="2022-12" db="EMBL/GenBank/DDBJ databases">
        <authorList>
            <person name="Alioto T."/>
            <person name="Alioto T."/>
            <person name="Gomez Garrido J."/>
        </authorList>
    </citation>
    <scope>NUCLEOTIDE SEQUENCE</scope>
</reference>
<dbReference type="Proteomes" id="UP001178461">
    <property type="component" value="Chromosome 15"/>
</dbReference>
<dbReference type="CDD" id="cd22968">
    <property type="entry name" value="DD_EFCAB5"/>
    <property type="match status" value="1"/>
</dbReference>
<protein>
    <recommendedName>
        <fullName evidence="5">EF-hand calcium binding domain 5</fullName>
    </recommendedName>
</protein>
<feature type="compositionally biased region" description="Basic and acidic residues" evidence="2">
    <location>
        <begin position="75"/>
        <end position="88"/>
    </location>
</feature>
<evidence type="ECO:0000256" key="2">
    <source>
        <dbReference type="SAM" id="MobiDB-lite"/>
    </source>
</evidence>
<sequence>MDIEPEKSEAGSERSPVSETHLEEATSSPSGAVRPLTPRTDAQWKSIFYETLQPRALDLQQTRVEKLRNSKMVQKKAEKKEPPDKLSRDWFNDESMTLETRAYLVDKLLPTLVPGVEKLLMAAEKKKALERKESEPLTFDPITFLGEYLMRHNPAYEISAMPNPYVRGLKAVADELKTKVPETTLHKLEQMKTLVKEKRKQREQVEKIKTHVRDMRKEALSMQFKEWTMDLTGQIPVLLIQSALKSFMESVSSELSDDGTGIYARPLESAGSLAPKLNEEQFTEYLDSYIKNFSSDMFQQLLQHLLQCANDARNIIRHDIWRQMFLQLFFNCDHGKVGLLDRQRILSLLEVFFYNCSPHHKKGFLDPKKWPIIELDDIEVAEFWGNMEDEQFSERSSLNIPSGELGLSEESVALKLLLKDILSDMEMTAPDNSEAPEGSAAADQEKAGLEQEASPIGKEGEAVLATALQDEMPAVEPGSGEAAVQEEQDPAATAAAESAAQETVVPAGKDVVPVTTQGSAPVLPVETLEADRNPQPRSSAPASLFNMQSGLQQTQNGELGPGQEPGLEGQGAAAAEQSSAETAAAQEEPGKEREPGSRGQLHRSSEGVPGPSKRPGQKLSVSDLLSMPSGLDSETCEKAPQKIYGKIWSGDLQTADLSFVYTDYGKEIREDWNNESTRFPDLRMNMIEIQARGPPSTISSFDKESLNPPQFVQLMETFVGEETTLSNVKRLVEFVKEGYVQTEKEKIRQMERIHQNSFLVRQQLLLAALFEKWDNECSGFLDMQEVDAVLSTFKEGMEQEALNKAKLQLPIPQWHPSGIVKLSQRDFQTYMELVVSELTGDEDELLDNIVEFLMMAVERTHTERLRGSARRKWLLKIEHAAMTNGGCIKPVYDVLFKVLCRDTDAHGDTKKISAYIALLEYNLVSPERGDVLLHYVACTEDDAPYVLNQSLFMDMEGVSFAAALDDKPIHVPRVQLHGNIHFWNQDRPLEERKGSFLVLPLEDIRRRVFGVLGLDTLQDKNEKTIFVPHEIRFYQGIANTFSIAYHHIRTKESIMQVIITALGWLFTRVSLLQTITTYFMEPGEDRMHDYTLRKVMTADQNEPLEVHLPPGPVVRRRDNIFRDYLFKCIDCSVVVTMFVFEEHRIAVPLRNQMGQAIAVFDVNLGSRQKLPTCEHRDLQKMLRTIQAAVCEILKEDSGEKDPFYVLEAEYVGDWRRGGVLFYRFMLQELQNCIWNLDPFSSFSEIRCFEKPPSLVHTILKCALLILYPQWAGTQEVEDWNCCIEKIDGELIENICYFDPTAAYVEVRPETLYNCLHGAHRKAVWKFRSAPMEYLYNWVNTCLSLIELAKKLQHRQSMATSSTALITPTLSRSLRSSQISANTNYTFAIPLV</sequence>
<dbReference type="SUPFAM" id="SSF55781">
    <property type="entry name" value="GAF domain-like"/>
    <property type="match status" value="1"/>
</dbReference>
<feature type="region of interest" description="Disordered" evidence="2">
    <location>
        <begin position="475"/>
        <end position="504"/>
    </location>
</feature>
<feature type="region of interest" description="Disordered" evidence="2">
    <location>
        <begin position="428"/>
        <end position="456"/>
    </location>
</feature>
<evidence type="ECO:0000256" key="1">
    <source>
        <dbReference type="SAM" id="Coils"/>
    </source>
</evidence>
<keyword evidence="1" id="KW-0175">Coiled coil</keyword>
<feature type="compositionally biased region" description="Polar residues" evidence="2">
    <location>
        <begin position="535"/>
        <end position="556"/>
    </location>
</feature>